<organism evidence="2 3">
    <name type="scientific">Stagnimonas aquatica</name>
    <dbReference type="NCBI Taxonomy" id="2689987"/>
    <lineage>
        <taxon>Bacteria</taxon>
        <taxon>Pseudomonadati</taxon>
        <taxon>Pseudomonadota</taxon>
        <taxon>Gammaproteobacteria</taxon>
        <taxon>Nevskiales</taxon>
        <taxon>Nevskiaceae</taxon>
        <taxon>Stagnimonas</taxon>
    </lineage>
</organism>
<evidence type="ECO:0000313" key="3">
    <source>
        <dbReference type="Proteomes" id="UP000282106"/>
    </source>
</evidence>
<dbReference type="Pfam" id="PF01464">
    <property type="entry name" value="SLT"/>
    <property type="match status" value="1"/>
</dbReference>
<dbReference type="Proteomes" id="UP000282106">
    <property type="component" value="Unassembled WGS sequence"/>
</dbReference>
<dbReference type="EMBL" id="RJVO01000006">
    <property type="protein sequence ID" value="ROH88639.1"/>
    <property type="molecule type" value="Genomic_DNA"/>
</dbReference>
<name>A0A3N0V7E6_9GAMM</name>
<dbReference type="InterPro" id="IPR008258">
    <property type="entry name" value="Transglycosylase_SLT_dom_1"/>
</dbReference>
<comment type="caution">
    <text evidence="2">The sequence shown here is derived from an EMBL/GenBank/DDBJ whole genome shotgun (WGS) entry which is preliminary data.</text>
</comment>
<dbReference type="InterPro" id="IPR023346">
    <property type="entry name" value="Lysozyme-like_dom_sf"/>
</dbReference>
<evidence type="ECO:0000313" key="2">
    <source>
        <dbReference type="EMBL" id="ROH88639.1"/>
    </source>
</evidence>
<dbReference type="AlphaFoldDB" id="A0A3N0V7E6"/>
<dbReference type="Gene3D" id="1.10.530.10">
    <property type="match status" value="1"/>
</dbReference>
<protein>
    <submittedName>
        <fullName evidence="2">Lytic transglycosylase domain-containing protein</fullName>
    </submittedName>
</protein>
<dbReference type="InParanoid" id="A0A3N0V7E6"/>
<gene>
    <name evidence="2" type="ORF">ED208_12535</name>
</gene>
<dbReference type="SUPFAM" id="SSF53955">
    <property type="entry name" value="Lysozyme-like"/>
    <property type="match status" value="1"/>
</dbReference>
<feature type="domain" description="Transglycosylase SLT" evidence="1">
    <location>
        <begin position="39"/>
        <end position="183"/>
    </location>
</feature>
<sequence>MRGETFPASRMTGRTAILPCMTSPSSNLPQPTDALARVIQRGAADFALPYDLVLAICRKESGLNTWATRYEPDFRWLWDNRLLRAYNCRPADMSLDKAPSDFSGLPGITPNTEWVAQQTSYGLMQVMGSLAREQGFKGYLSALCDPLAGVNSGCAYLRALSRKHFASLGWDGVIAAYNAGSPRKDGVRYINQEYVDGVRALGFRQ</sequence>
<keyword evidence="3" id="KW-1185">Reference proteome</keyword>
<proteinExistence type="predicted"/>
<accession>A0A3N0V7E6</accession>
<reference evidence="2 3" key="1">
    <citation type="submission" date="2018-10" db="EMBL/GenBank/DDBJ databases">
        <authorList>
            <person name="Chen W.-M."/>
        </authorList>
    </citation>
    <scope>NUCLEOTIDE SEQUENCE [LARGE SCALE GENOMIC DNA]</scope>
    <source>
        <strain evidence="2 3">THS-13</strain>
    </source>
</reference>
<evidence type="ECO:0000259" key="1">
    <source>
        <dbReference type="Pfam" id="PF01464"/>
    </source>
</evidence>
<dbReference type="CDD" id="cd00254">
    <property type="entry name" value="LT-like"/>
    <property type="match status" value="1"/>
</dbReference>